<dbReference type="AlphaFoldDB" id="A0A4Z0GSD1"/>
<organism evidence="4 5">
    <name type="scientific">Sporolactobacillus shoreae</name>
    <dbReference type="NCBI Taxonomy" id="1465501"/>
    <lineage>
        <taxon>Bacteria</taxon>
        <taxon>Bacillati</taxon>
        <taxon>Bacillota</taxon>
        <taxon>Bacilli</taxon>
        <taxon>Bacillales</taxon>
        <taxon>Sporolactobacillaceae</taxon>
        <taxon>Sporolactobacillus</taxon>
    </lineage>
</organism>
<dbReference type="PANTHER" id="PTHR35147:SF1">
    <property type="entry name" value="CHEMORECEPTOR GLUTAMINE DEAMIDASE CHED-RELATED"/>
    <property type="match status" value="1"/>
</dbReference>
<comment type="function">
    <text evidence="3">Probably deamidates glutamine residues to glutamate on methyl-accepting chemotaxis receptors (MCPs), playing an important role in chemotaxis.</text>
</comment>
<evidence type="ECO:0000256" key="2">
    <source>
        <dbReference type="ARBA" id="ARBA00022801"/>
    </source>
</evidence>
<keyword evidence="2 3" id="KW-0378">Hydrolase</keyword>
<name>A0A4Z0GSD1_9BACL</name>
<proteinExistence type="inferred from homology"/>
<dbReference type="Gene3D" id="3.30.1330.200">
    <property type="match status" value="1"/>
</dbReference>
<dbReference type="GO" id="GO:0006935">
    <property type="term" value="P:chemotaxis"/>
    <property type="evidence" value="ECO:0007669"/>
    <property type="project" value="UniProtKB-UniRule"/>
</dbReference>
<dbReference type="EMBL" id="SRJD01000001">
    <property type="protein sequence ID" value="TGB00304.1"/>
    <property type="molecule type" value="Genomic_DNA"/>
</dbReference>
<dbReference type="SUPFAM" id="SSF64438">
    <property type="entry name" value="CNF1/YfiH-like putative cysteine hydrolases"/>
    <property type="match status" value="1"/>
</dbReference>
<evidence type="ECO:0000313" key="5">
    <source>
        <dbReference type="Proteomes" id="UP000298347"/>
    </source>
</evidence>
<evidence type="ECO:0000256" key="1">
    <source>
        <dbReference type="ARBA" id="ARBA00022500"/>
    </source>
</evidence>
<dbReference type="HAMAP" id="MF_01440">
    <property type="entry name" value="CheD"/>
    <property type="match status" value="1"/>
</dbReference>
<dbReference type="InterPro" id="IPR038592">
    <property type="entry name" value="CheD-like_sf"/>
</dbReference>
<comment type="catalytic activity">
    <reaction evidence="3">
        <text>L-glutaminyl-[protein] + H2O = L-glutamyl-[protein] + NH4(+)</text>
        <dbReference type="Rhea" id="RHEA:16441"/>
        <dbReference type="Rhea" id="RHEA-COMP:10207"/>
        <dbReference type="Rhea" id="RHEA-COMP:10208"/>
        <dbReference type="ChEBI" id="CHEBI:15377"/>
        <dbReference type="ChEBI" id="CHEBI:28938"/>
        <dbReference type="ChEBI" id="CHEBI:29973"/>
        <dbReference type="ChEBI" id="CHEBI:30011"/>
        <dbReference type="EC" id="3.5.1.44"/>
    </reaction>
</comment>
<dbReference type="EC" id="3.5.1.44" evidence="3"/>
<reference evidence="4 5" key="1">
    <citation type="journal article" date="2015" name="Int. J. Syst. Evol. Microbiol.">
        <title>Sporolactobacillus shoreae sp. nov. and Sporolactobacillus spathodeae sp. nov., two spore-forming lactic acid bacteria isolated from tree barks in Thailand.</title>
        <authorList>
            <person name="Thamacharoensuk T."/>
            <person name="Kitahara M."/>
            <person name="Ohkuma M."/>
            <person name="Thongchul N."/>
            <person name="Tanasupawat S."/>
        </authorList>
    </citation>
    <scope>NUCLEOTIDE SEQUENCE [LARGE SCALE GENOMIC DNA]</scope>
    <source>
        <strain evidence="4 5">BK92</strain>
    </source>
</reference>
<dbReference type="Proteomes" id="UP000298347">
    <property type="component" value="Unassembled WGS sequence"/>
</dbReference>
<dbReference type="PANTHER" id="PTHR35147">
    <property type="entry name" value="CHEMORECEPTOR GLUTAMINE DEAMIDASE CHED-RELATED"/>
    <property type="match status" value="1"/>
</dbReference>
<comment type="similarity">
    <text evidence="3">Belongs to the CheD family.</text>
</comment>
<dbReference type="InterPro" id="IPR011324">
    <property type="entry name" value="Cytotoxic_necrot_fac-like_cat"/>
</dbReference>
<keyword evidence="5" id="KW-1185">Reference proteome</keyword>
<evidence type="ECO:0000313" key="4">
    <source>
        <dbReference type="EMBL" id="TGB00304.1"/>
    </source>
</evidence>
<sequence length="160" mass="17443">MIQVGLSEIKYAESPEKLRTMGLGSCVGVIIYSEAGKCAAMAHVMLPDSSLARAGVLQPGKYADTAVPELVRLMTDIHGFSIRALKAKMAGGAEMFRSSRVLPMGSIGLRNTEAVRVQLQHYRIPLIAEETGEDYGRTVEFNPETGLLMIRTIFSGERKI</sequence>
<dbReference type="CDD" id="cd16352">
    <property type="entry name" value="CheD"/>
    <property type="match status" value="1"/>
</dbReference>
<dbReference type="OrthoDB" id="9807202at2"/>
<evidence type="ECO:0000256" key="3">
    <source>
        <dbReference type="HAMAP-Rule" id="MF_01440"/>
    </source>
</evidence>
<dbReference type="Pfam" id="PF03975">
    <property type="entry name" value="CheD"/>
    <property type="match status" value="1"/>
</dbReference>
<gene>
    <name evidence="3" type="primary">cheD</name>
    <name evidence="4" type="ORF">E4665_01115</name>
</gene>
<dbReference type="RefSeq" id="WP_135346950.1">
    <property type="nucleotide sequence ID" value="NZ_SRJD01000001.1"/>
</dbReference>
<dbReference type="InterPro" id="IPR005659">
    <property type="entry name" value="Chemorcpt_Glu_NH3ase_CheD"/>
</dbReference>
<dbReference type="GO" id="GO:0050568">
    <property type="term" value="F:protein-glutamine glutaminase activity"/>
    <property type="evidence" value="ECO:0007669"/>
    <property type="project" value="UniProtKB-UniRule"/>
</dbReference>
<comment type="caution">
    <text evidence="4">The sequence shown here is derived from an EMBL/GenBank/DDBJ whole genome shotgun (WGS) entry which is preliminary data.</text>
</comment>
<accession>A0A4Z0GSD1</accession>
<keyword evidence="1 3" id="KW-0145">Chemotaxis</keyword>
<protein>
    <recommendedName>
        <fullName evidence="3">Probable chemoreceptor glutamine deamidase CheD</fullName>
        <ecNumber evidence="3">3.5.1.44</ecNumber>
    </recommendedName>
</protein>